<accession>A0A8I2YMB0</accession>
<sequence>MCAMVADWFSCSMILLGIVSNGVACLVIGSGELSLDTVKKPAPGAPPGDGMLIGDDTVIVVRGAEKDVNAITKGKFVLTIGGGPTYDRIGLFHAPATPHPPRIALWPNHVPRDAWSILGLQFVSLLAREGENPGKSPLQKAR</sequence>
<protein>
    <submittedName>
        <fullName evidence="1">Uncharacterized protein</fullName>
    </submittedName>
</protein>
<proteinExistence type="predicted"/>
<dbReference type="OrthoDB" id="2664332at2759"/>
<evidence type="ECO:0000313" key="2">
    <source>
        <dbReference type="Proteomes" id="UP000683000"/>
    </source>
</evidence>
<keyword evidence="2" id="KW-1185">Reference proteome</keyword>
<comment type="caution">
    <text evidence="1">The sequence shown here is derived from an EMBL/GenBank/DDBJ whole genome shotgun (WGS) entry which is preliminary data.</text>
</comment>
<evidence type="ECO:0000313" key="1">
    <source>
        <dbReference type="EMBL" id="KAG6373822.1"/>
    </source>
</evidence>
<dbReference type="EMBL" id="JAGFBS010000020">
    <property type="protein sequence ID" value="KAG6373822.1"/>
    <property type="molecule type" value="Genomic_DNA"/>
</dbReference>
<gene>
    <name evidence="1" type="ORF">JVT61DRAFT_5967</name>
</gene>
<organism evidence="1 2">
    <name type="scientific">Boletus reticuloceps</name>
    <dbReference type="NCBI Taxonomy" id="495285"/>
    <lineage>
        <taxon>Eukaryota</taxon>
        <taxon>Fungi</taxon>
        <taxon>Dikarya</taxon>
        <taxon>Basidiomycota</taxon>
        <taxon>Agaricomycotina</taxon>
        <taxon>Agaricomycetes</taxon>
        <taxon>Agaricomycetidae</taxon>
        <taxon>Boletales</taxon>
        <taxon>Boletineae</taxon>
        <taxon>Boletaceae</taxon>
        <taxon>Boletoideae</taxon>
        <taxon>Boletus</taxon>
    </lineage>
</organism>
<dbReference type="AlphaFoldDB" id="A0A8I2YMB0"/>
<dbReference type="Proteomes" id="UP000683000">
    <property type="component" value="Unassembled WGS sequence"/>
</dbReference>
<reference evidence="1" key="1">
    <citation type="submission" date="2021-03" db="EMBL/GenBank/DDBJ databases">
        <title>Evolutionary innovations through gain and loss of genes in the ectomycorrhizal Boletales.</title>
        <authorList>
            <person name="Wu G."/>
            <person name="Miyauchi S."/>
            <person name="Morin E."/>
            <person name="Yang Z.-L."/>
            <person name="Xu J."/>
            <person name="Martin F.M."/>
        </authorList>
    </citation>
    <scope>NUCLEOTIDE SEQUENCE</scope>
    <source>
        <strain evidence="1">BR01</strain>
    </source>
</reference>
<name>A0A8I2YMB0_9AGAM</name>